<protein>
    <submittedName>
        <fullName evidence="1">Uncharacterized protein</fullName>
    </submittedName>
</protein>
<evidence type="ECO:0000313" key="2">
    <source>
        <dbReference type="Proteomes" id="UP001055712"/>
    </source>
</evidence>
<organism evidence="1 2">
    <name type="scientific">Chlorella vulgaris</name>
    <name type="common">Green alga</name>
    <dbReference type="NCBI Taxonomy" id="3077"/>
    <lineage>
        <taxon>Eukaryota</taxon>
        <taxon>Viridiplantae</taxon>
        <taxon>Chlorophyta</taxon>
        <taxon>core chlorophytes</taxon>
        <taxon>Trebouxiophyceae</taxon>
        <taxon>Chlorellales</taxon>
        <taxon>Chlorellaceae</taxon>
        <taxon>Chlorella clade</taxon>
        <taxon>Chlorella</taxon>
    </lineage>
</organism>
<keyword evidence="2" id="KW-1185">Reference proteome</keyword>
<reference evidence="1" key="2">
    <citation type="submission" date="2020-11" db="EMBL/GenBank/DDBJ databases">
        <authorList>
            <person name="Cecchin M."/>
            <person name="Marcolungo L."/>
            <person name="Rossato M."/>
            <person name="Girolomoni L."/>
            <person name="Cosentino E."/>
            <person name="Cuine S."/>
            <person name="Li-Beisson Y."/>
            <person name="Delledonne M."/>
            <person name="Ballottari M."/>
        </authorList>
    </citation>
    <scope>NUCLEOTIDE SEQUENCE</scope>
    <source>
        <strain evidence="1">211/11P</strain>
        <tissue evidence="1">Whole cell</tissue>
    </source>
</reference>
<dbReference type="EMBL" id="SIDB01000008">
    <property type="protein sequence ID" value="KAI3429774.1"/>
    <property type="molecule type" value="Genomic_DNA"/>
</dbReference>
<proteinExistence type="predicted"/>
<dbReference type="OrthoDB" id="10500621at2759"/>
<comment type="caution">
    <text evidence="1">The sequence shown here is derived from an EMBL/GenBank/DDBJ whole genome shotgun (WGS) entry which is preliminary data.</text>
</comment>
<sequence length="364" mass="38606">MSCPAGARLARHSTSTAGLACGRSRPILAPTVERKSQPTTPRACMARASMDGGVLAPAPVRRALAHPAAFCFEFSAGALYAPCPEDVVSDKYRGLSILELQTTFDAEHPGLLDAVASAAAGMTPASAAQLLRHLEAELPPALNDVAPSGDCVLVAISPGLLPLLDRAAECCEASLHGDQLPASVAIARAALSLLSCVRFSSGESASPYSTVAIRCKQALLAAYNAGASVVEEDVVELEAVCARASSWLWLTPHFGLRFAGAREAFLARGWSTAELAVRFAEAYTSLLVRGRYQRVDSKSLLVVRAGMCHRLSLTQAERLLKQLQHHSLSLTLHEALEQRTVALRCLSSLQPQPTIRANAPRVLV</sequence>
<reference evidence="1" key="1">
    <citation type="journal article" date="2019" name="Plant J.">
        <title>Chlorella vulgaris genome assembly and annotation reveals the molecular basis for metabolic acclimation to high light conditions.</title>
        <authorList>
            <person name="Cecchin M."/>
            <person name="Marcolungo L."/>
            <person name="Rossato M."/>
            <person name="Girolomoni L."/>
            <person name="Cosentino E."/>
            <person name="Cuine S."/>
            <person name="Li-Beisson Y."/>
            <person name="Delledonne M."/>
            <person name="Ballottari M."/>
        </authorList>
    </citation>
    <scope>NUCLEOTIDE SEQUENCE</scope>
    <source>
        <strain evidence="1">211/11P</strain>
    </source>
</reference>
<dbReference type="Proteomes" id="UP001055712">
    <property type="component" value="Unassembled WGS sequence"/>
</dbReference>
<accession>A0A9D4YWI1</accession>
<name>A0A9D4YWI1_CHLVU</name>
<evidence type="ECO:0000313" key="1">
    <source>
        <dbReference type="EMBL" id="KAI3429774.1"/>
    </source>
</evidence>
<dbReference type="AlphaFoldDB" id="A0A9D4YWI1"/>
<gene>
    <name evidence="1" type="ORF">D9Q98_010087</name>
</gene>